<gene>
    <name evidence="1" type="ORF">H8K32_13000</name>
</gene>
<sequence>MTQPDNRSFQRVQFFRLPKDQGFIPVWVFNRDGEENSLSALLVDMSESGIQLLTSFDEKIAFSQYQLRILEEDQNTLEMPNIQLKHIWSSPEGGMHIRSGFSFNPIDSETIILILQRMQTRQLTYVRCALTPLQAV</sequence>
<keyword evidence="2" id="KW-1185">Reference proteome</keyword>
<proteinExistence type="predicted"/>
<name>A0A923KIQ2_9BURK</name>
<dbReference type="AlphaFoldDB" id="A0A923KIQ2"/>
<reference evidence="1" key="1">
    <citation type="submission" date="2020-08" db="EMBL/GenBank/DDBJ databases">
        <title>Novel species isolated from subtropical streams in China.</title>
        <authorList>
            <person name="Lu H."/>
        </authorList>
    </citation>
    <scope>NUCLEOTIDE SEQUENCE</scope>
    <source>
        <strain evidence="1">KACC 12607</strain>
    </source>
</reference>
<accession>A0A923KIQ2</accession>
<protein>
    <submittedName>
        <fullName evidence="1">PilZ domain-containing protein</fullName>
    </submittedName>
</protein>
<comment type="caution">
    <text evidence="1">The sequence shown here is derived from an EMBL/GenBank/DDBJ whole genome shotgun (WGS) entry which is preliminary data.</text>
</comment>
<organism evidence="1 2">
    <name type="scientific">Undibacterium jejuense</name>
    <dbReference type="NCBI Taxonomy" id="1344949"/>
    <lineage>
        <taxon>Bacteria</taxon>
        <taxon>Pseudomonadati</taxon>
        <taxon>Pseudomonadota</taxon>
        <taxon>Betaproteobacteria</taxon>
        <taxon>Burkholderiales</taxon>
        <taxon>Oxalobacteraceae</taxon>
        <taxon>Undibacterium</taxon>
    </lineage>
</organism>
<evidence type="ECO:0000313" key="2">
    <source>
        <dbReference type="Proteomes" id="UP000634011"/>
    </source>
</evidence>
<dbReference type="RefSeq" id="WP_186912960.1">
    <property type="nucleotide sequence ID" value="NZ_JACOFV010000011.1"/>
</dbReference>
<dbReference type="Proteomes" id="UP000634011">
    <property type="component" value="Unassembled WGS sequence"/>
</dbReference>
<evidence type="ECO:0000313" key="1">
    <source>
        <dbReference type="EMBL" id="MBC3863022.1"/>
    </source>
</evidence>
<dbReference type="EMBL" id="JACOFV010000011">
    <property type="protein sequence ID" value="MBC3863022.1"/>
    <property type="molecule type" value="Genomic_DNA"/>
</dbReference>